<reference evidence="3 4" key="1">
    <citation type="journal article" date="2012" name="Sci. Rep.">
        <title>Genomic perspectives on the evolution of fungal entomopathogenicity in Beauveria bassiana.</title>
        <authorList>
            <person name="Xiao G."/>
            <person name="Ying S.H."/>
            <person name="Zheng P."/>
            <person name="Wang Z.L."/>
            <person name="Zhang S."/>
            <person name="Xie X.Q."/>
            <person name="Shang Y."/>
            <person name="St Leger R.J."/>
            <person name="Zhao G.P."/>
            <person name="Wang C."/>
            <person name="Feng M.G."/>
        </authorList>
    </citation>
    <scope>NUCLEOTIDE SEQUENCE [LARGE SCALE GENOMIC DNA]</scope>
    <source>
        <strain evidence="3 4">ARSEF 2860</strain>
    </source>
</reference>
<feature type="transmembrane region" description="Helical" evidence="2">
    <location>
        <begin position="352"/>
        <end position="376"/>
    </location>
</feature>
<keyword evidence="4" id="KW-1185">Reference proteome</keyword>
<dbReference type="RefSeq" id="XP_008597339.1">
    <property type="nucleotide sequence ID" value="XM_008599117.1"/>
</dbReference>
<organism evidence="3 4">
    <name type="scientific">Beauveria bassiana (strain ARSEF 2860)</name>
    <name type="common">White muscardine disease fungus</name>
    <name type="synonym">Tritirachium shiotae</name>
    <dbReference type="NCBI Taxonomy" id="655819"/>
    <lineage>
        <taxon>Eukaryota</taxon>
        <taxon>Fungi</taxon>
        <taxon>Dikarya</taxon>
        <taxon>Ascomycota</taxon>
        <taxon>Pezizomycotina</taxon>
        <taxon>Sordariomycetes</taxon>
        <taxon>Hypocreomycetidae</taxon>
        <taxon>Hypocreales</taxon>
        <taxon>Cordycipitaceae</taxon>
        <taxon>Beauveria</taxon>
    </lineage>
</organism>
<feature type="transmembrane region" description="Helical" evidence="2">
    <location>
        <begin position="317"/>
        <end position="340"/>
    </location>
</feature>
<dbReference type="EMBL" id="JH725158">
    <property type="protein sequence ID" value="EJP66727.1"/>
    <property type="molecule type" value="Genomic_DNA"/>
</dbReference>
<dbReference type="InParanoid" id="J4UNQ3"/>
<keyword evidence="2" id="KW-0812">Transmembrane</keyword>
<evidence type="ECO:0000313" key="4">
    <source>
        <dbReference type="Proteomes" id="UP000002762"/>
    </source>
</evidence>
<name>J4UNQ3_BEAB2</name>
<protein>
    <submittedName>
        <fullName evidence="3">Uncharacterized protein</fullName>
    </submittedName>
</protein>
<dbReference type="HOGENOM" id="CLU_062041_0_0_1"/>
<proteinExistence type="predicted"/>
<dbReference type="GeneID" id="19887032"/>
<evidence type="ECO:0000256" key="2">
    <source>
        <dbReference type="SAM" id="Phobius"/>
    </source>
</evidence>
<feature type="region of interest" description="Disordered" evidence="1">
    <location>
        <begin position="48"/>
        <end position="67"/>
    </location>
</feature>
<dbReference type="AlphaFoldDB" id="J4UNQ3"/>
<evidence type="ECO:0000313" key="3">
    <source>
        <dbReference type="EMBL" id="EJP66727.1"/>
    </source>
</evidence>
<dbReference type="Proteomes" id="UP000002762">
    <property type="component" value="Unassembled WGS sequence"/>
</dbReference>
<gene>
    <name evidence="3" type="ORF">BBA_04020</name>
</gene>
<evidence type="ECO:0000256" key="1">
    <source>
        <dbReference type="SAM" id="MobiDB-lite"/>
    </source>
</evidence>
<keyword evidence="2" id="KW-1133">Transmembrane helix</keyword>
<sequence length="378" mass="43285">MDEMYCPEHATCGVPGCFATPDRLSNKTLPWYCNARQRRQNSPLCEAHGEDARDEAPSYPPEEPPSNVHQCDGDCTEHRHSNKVFRPDSFCRLPGCNRLLQTKEGGESEWCEKHTCESYLCLRKRSDKQPSMTTCERHSCGVERCDQAAQGRSTFCRRHGCEADNCGQYKETHSWYCNQHECQRARCLNKAVPGTDHCPRHLEEEQAKRLAAESRKREEERKVTEEKKKKKESEGYRREPRHCYQTAVVTPLVIVDEDGVRSEYAREPSPVCRRGGLRYPYPDCLDDAHTGRVHRGYYDRPDTSKVVLSPQDRFADIIMAALWAGSLYAILMIWTTCALIDRWRGPSDKIRTGPGSVFAAFVLSTAWPVVMVYILLNS</sequence>
<accession>J4UNQ3</accession>
<dbReference type="OrthoDB" id="4847120at2759"/>
<keyword evidence="2" id="KW-0472">Membrane</keyword>
<feature type="region of interest" description="Disordered" evidence="1">
    <location>
        <begin position="209"/>
        <end position="238"/>
    </location>
</feature>